<keyword evidence="3" id="KW-0498">Mitosis</keyword>
<dbReference type="InterPro" id="IPR024789">
    <property type="entry name" value="APC4"/>
</dbReference>
<evidence type="ECO:0000256" key="6">
    <source>
        <dbReference type="SAM" id="MobiDB-lite"/>
    </source>
</evidence>
<evidence type="ECO:0000313" key="8">
    <source>
        <dbReference type="EMBL" id="WFD47728.1"/>
    </source>
</evidence>
<dbReference type="PANTHER" id="PTHR13260:SF0">
    <property type="entry name" value="ANAPHASE-PROMOTING COMPLEX SUBUNIT 4"/>
    <property type="match status" value="1"/>
</dbReference>
<feature type="region of interest" description="Disordered" evidence="6">
    <location>
        <begin position="499"/>
        <end position="523"/>
    </location>
</feature>
<protein>
    <recommendedName>
        <fullName evidence="1">Anaphase-promoting complex subunit 4</fullName>
    </recommendedName>
</protein>
<evidence type="ECO:0000259" key="7">
    <source>
        <dbReference type="Pfam" id="PF12896"/>
    </source>
</evidence>
<proteinExistence type="predicted"/>
<name>A0ABY8EQF9_MALFU</name>
<evidence type="ECO:0000256" key="1">
    <source>
        <dbReference type="ARBA" id="ARBA00016067"/>
    </source>
</evidence>
<reference evidence="8 9" key="1">
    <citation type="journal article" date="2020" name="Elife">
        <title>Loss of centromere function drives karyotype evolution in closely related Malassezia species.</title>
        <authorList>
            <person name="Sankaranarayanan S.R."/>
            <person name="Ianiri G."/>
            <person name="Coelho M.A."/>
            <person name="Reza M.H."/>
            <person name="Thimmappa B.C."/>
            <person name="Ganguly P."/>
            <person name="Vadnala R.N."/>
            <person name="Sun S."/>
            <person name="Siddharthan R."/>
            <person name="Tellgren-Roth C."/>
            <person name="Dawson T.L."/>
            <person name="Heitman J."/>
            <person name="Sanyal K."/>
        </authorList>
    </citation>
    <scope>NUCLEOTIDE SEQUENCE [LARGE SCALE GENOMIC DNA]</scope>
    <source>
        <strain evidence="8">CBS14141</strain>
    </source>
</reference>
<accession>A0ABY8EQF9</accession>
<feature type="domain" description="Anaphase-promoting complex subunit 4 long" evidence="7">
    <location>
        <begin position="270"/>
        <end position="459"/>
    </location>
</feature>
<evidence type="ECO:0000256" key="5">
    <source>
        <dbReference type="ARBA" id="ARBA00023306"/>
    </source>
</evidence>
<keyword evidence="2" id="KW-0132">Cell division</keyword>
<keyword evidence="9" id="KW-1185">Reference proteome</keyword>
<dbReference type="InterPro" id="IPR024790">
    <property type="entry name" value="APC4_long_dom"/>
</dbReference>
<sequence length="769" mass="82473">MRQKMLAFQARRLGVANPAAAQRTASGIRRGPQIKLALWRTGKELSQIWEVDVVLPKPLFSTEAREGTETARVTQLCWSPNGERLALRLFATRNDEHASAVLLYAVDDGQVLTTHVVPCTDVHSTSMAWVAVDAPHITSQALAMVHALAPLPTLEPVGAPAGSHARMPNARNAATVSLPSTRVAHGEGVLARLPALPRAWKDEKQEPTSLLCVQDGGQILHVFLDGSVSLGACTLGAADGVLLHAASTHATALVRENEALASVRVALPLDTTFPAVMHLAELATAMQHELAHASDAVESAAHAWRTLARPRAVEWHTQLTDLSKRHAVDLGVELMALITTGYGGAASEQLLLHNLTEGATIAMEQDARRGLKLVRRYAGTTLVPACEHLLVLLVELQGCVAWPERFALFALPAAELAALVRAVETCLAAVRALQETAERELLALDEFFKWWRMEQDRQERLKTEEMPRVIPTHDTLTVLELVRRGFVSPELDALLGAPEAPSAAPAHDTSMDDTSQAPATVHDPTSAVYAEAPSAPPVPSLDATIDTAFAYLEAPQPAAPDARVYDVPQLFVPPEHAFTGPRALPGDAQTLGARFANVTERIATLLSAALQRTMGQARTVRAPLGTWDVVCRDDTWCSVPADVRAAPCPAIQVCRIGAYTALRTGPDEVRIVRADDGSACVRVPDVLDIGAQDDTHLVVLHGRGPYALGIVALAALAYDATPAPRDADWARTVPCVWDDGAPSRLAVRGRTCVVLGDDAQTLAYAAWVE</sequence>
<dbReference type="EMBL" id="CP046235">
    <property type="protein sequence ID" value="WFD47728.1"/>
    <property type="molecule type" value="Genomic_DNA"/>
</dbReference>
<dbReference type="Pfam" id="PF12896">
    <property type="entry name" value="ANAPC4"/>
    <property type="match status" value="1"/>
</dbReference>
<evidence type="ECO:0000313" key="9">
    <source>
        <dbReference type="Proteomes" id="UP000818624"/>
    </source>
</evidence>
<organism evidence="8 9">
    <name type="scientific">Malassezia furfur</name>
    <name type="common">Pityriasis versicolor infection agent</name>
    <name type="synonym">Pityrosporum furfur</name>
    <dbReference type="NCBI Taxonomy" id="55194"/>
    <lineage>
        <taxon>Eukaryota</taxon>
        <taxon>Fungi</taxon>
        <taxon>Dikarya</taxon>
        <taxon>Basidiomycota</taxon>
        <taxon>Ustilaginomycotina</taxon>
        <taxon>Malasseziomycetes</taxon>
        <taxon>Malasseziales</taxon>
        <taxon>Malasseziaceae</taxon>
        <taxon>Malassezia</taxon>
    </lineage>
</organism>
<gene>
    <name evidence="8" type="ORF">GLX27_002388</name>
</gene>
<dbReference type="Proteomes" id="UP000818624">
    <property type="component" value="Chromosome 2"/>
</dbReference>
<evidence type="ECO:0000256" key="3">
    <source>
        <dbReference type="ARBA" id="ARBA00022776"/>
    </source>
</evidence>
<dbReference type="PANTHER" id="PTHR13260">
    <property type="entry name" value="ANAPHASE PROMOTING COMPLEX SUBUNIT 4 APC4"/>
    <property type="match status" value="1"/>
</dbReference>
<evidence type="ECO:0000256" key="4">
    <source>
        <dbReference type="ARBA" id="ARBA00022786"/>
    </source>
</evidence>
<keyword evidence="4" id="KW-0833">Ubl conjugation pathway</keyword>
<evidence type="ECO:0000256" key="2">
    <source>
        <dbReference type="ARBA" id="ARBA00022618"/>
    </source>
</evidence>
<keyword evidence="5" id="KW-0131">Cell cycle</keyword>